<evidence type="ECO:0000256" key="1">
    <source>
        <dbReference type="SAM" id="MobiDB-lite"/>
    </source>
</evidence>
<feature type="non-terminal residue" evidence="2">
    <location>
        <position position="1"/>
    </location>
</feature>
<accession>A0A9N9H345</accession>
<dbReference type="AlphaFoldDB" id="A0A9N9H345"/>
<keyword evidence="3" id="KW-1185">Reference proteome</keyword>
<comment type="caution">
    <text evidence="2">The sequence shown here is derived from an EMBL/GenBank/DDBJ whole genome shotgun (WGS) entry which is preliminary data.</text>
</comment>
<feature type="non-terminal residue" evidence="2">
    <location>
        <position position="60"/>
    </location>
</feature>
<sequence length="60" mass="6382">AFGVLTRGGNLPQTSQPPSPHRNYSANFLQNLGEIRTAKANVIDGLLTAYNQPTTGNIDA</sequence>
<gene>
    <name evidence="2" type="ORF">PBRASI_LOCUS10445</name>
</gene>
<proteinExistence type="predicted"/>
<evidence type="ECO:0000313" key="2">
    <source>
        <dbReference type="EMBL" id="CAG8654635.1"/>
    </source>
</evidence>
<reference evidence="2" key="1">
    <citation type="submission" date="2021-06" db="EMBL/GenBank/DDBJ databases">
        <authorList>
            <person name="Kallberg Y."/>
            <person name="Tangrot J."/>
            <person name="Rosling A."/>
        </authorList>
    </citation>
    <scope>NUCLEOTIDE SEQUENCE</scope>
    <source>
        <strain evidence="2">BR232B</strain>
    </source>
</reference>
<organism evidence="2 3">
    <name type="scientific">Paraglomus brasilianum</name>
    <dbReference type="NCBI Taxonomy" id="144538"/>
    <lineage>
        <taxon>Eukaryota</taxon>
        <taxon>Fungi</taxon>
        <taxon>Fungi incertae sedis</taxon>
        <taxon>Mucoromycota</taxon>
        <taxon>Glomeromycotina</taxon>
        <taxon>Glomeromycetes</taxon>
        <taxon>Paraglomerales</taxon>
        <taxon>Paraglomeraceae</taxon>
        <taxon>Paraglomus</taxon>
    </lineage>
</organism>
<dbReference type="EMBL" id="CAJVPI010003126">
    <property type="protein sequence ID" value="CAG8654635.1"/>
    <property type="molecule type" value="Genomic_DNA"/>
</dbReference>
<name>A0A9N9H345_9GLOM</name>
<dbReference type="Proteomes" id="UP000789739">
    <property type="component" value="Unassembled WGS sequence"/>
</dbReference>
<feature type="region of interest" description="Disordered" evidence="1">
    <location>
        <begin position="1"/>
        <end position="23"/>
    </location>
</feature>
<evidence type="ECO:0000313" key="3">
    <source>
        <dbReference type="Proteomes" id="UP000789739"/>
    </source>
</evidence>
<protein>
    <submittedName>
        <fullName evidence="2">10534_t:CDS:1</fullName>
    </submittedName>
</protein>